<dbReference type="InterPro" id="IPR002220">
    <property type="entry name" value="DapA-like"/>
</dbReference>
<dbReference type="Gene3D" id="3.20.20.70">
    <property type="entry name" value="Aldolase class I"/>
    <property type="match status" value="1"/>
</dbReference>
<dbReference type="PIRSF" id="PIRSF001365">
    <property type="entry name" value="DHDPS"/>
    <property type="match status" value="1"/>
</dbReference>
<evidence type="ECO:0000256" key="14">
    <source>
        <dbReference type="PIRSR" id="PIRSR001365-1"/>
    </source>
</evidence>
<organism evidence="16 17">
    <name type="scientific">Kytococcus sedentarius (strain ATCC 14392 / DSM 20547 / JCM 11482 / CCUG 33030 / NBRC 15357 / NCTC 11040 / CCM 314 / 541)</name>
    <name type="common">Micrococcus sedentarius</name>
    <dbReference type="NCBI Taxonomy" id="478801"/>
    <lineage>
        <taxon>Bacteria</taxon>
        <taxon>Bacillati</taxon>
        <taxon>Actinomycetota</taxon>
        <taxon>Actinomycetes</taxon>
        <taxon>Micrococcales</taxon>
        <taxon>Kytococcaceae</taxon>
        <taxon>Kytococcus</taxon>
    </lineage>
</organism>
<dbReference type="GO" id="GO:0019877">
    <property type="term" value="P:diaminopimelate biosynthetic process"/>
    <property type="evidence" value="ECO:0007669"/>
    <property type="project" value="UniProtKB-UniRule"/>
</dbReference>
<dbReference type="HOGENOM" id="CLU_049343_7_1_11"/>
<dbReference type="PANTHER" id="PTHR12128:SF66">
    <property type="entry name" value="4-HYDROXY-2-OXOGLUTARATE ALDOLASE, MITOCHONDRIAL"/>
    <property type="match status" value="1"/>
</dbReference>
<feature type="site" description="Part of a proton relay during catalysis" evidence="12">
    <location>
        <position position="52"/>
    </location>
</feature>
<protein>
    <recommendedName>
        <fullName evidence="4 12">4-hydroxy-tetrahydrodipicolinate synthase</fullName>
        <shortName evidence="12">HTPA synthase</shortName>
        <ecNumber evidence="4 12">4.3.3.7</ecNumber>
    </recommendedName>
</protein>
<dbReference type="InterPro" id="IPR005263">
    <property type="entry name" value="DapA"/>
</dbReference>
<comment type="similarity">
    <text evidence="3 12 13">Belongs to the DapA family.</text>
</comment>
<comment type="pathway">
    <text evidence="2 12">Amino-acid biosynthesis; L-lysine biosynthesis via DAP pathway; (S)-tetrahydrodipicolinate from L-aspartate: step 3/4.</text>
</comment>
<dbReference type="PRINTS" id="PR00146">
    <property type="entry name" value="DHPICSNTHASE"/>
</dbReference>
<evidence type="ECO:0000256" key="7">
    <source>
        <dbReference type="ARBA" id="ARBA00022915"/>
    </source>
</evidence>
<comment type="caution">
    <text evidence="12">Was originally thought to be a dihydrodipicolinate synthase (DHDPS), catalyzing the condensation of (S)-aspartate-beta-semialdehyde [(S)-ASA] and pyruvate to dihydrodipicolinate (DHDP). However, it was shown in E.coli that the product of the enzymatic reaction is not dihydrodipicolinate but in fact (4S)-4-hydroxy-2,3,4,5-tetrahydro-(2S)-dipicolinic acid (HTPA), and that the consecutive dehydration reaction leading to DHDP is not spontaneous but catalyzed by DapB.</text>
</comment>
<dbReference type="KEGG" id="kse:Ksed_00780"/>
<keyword evidence="5 12" id="KW-0963">Cytoplasm</keyword>
<evidence type="ECO:0000256" key="1">
    <source>
        <dbReference type="ARBA" id="ARBA00003294"/>
    </source>
</evidence>
<evidence type="ECO:0000256" key="12">
    <source>
        <dbReference type="HAMAP-Rule" id="MF_00418"/>
    </source>
</evidence>
<evidence type="ECO:0000313" key="17">
    <source>
        <dbReference type="Proteomes" id="UP000006666"/>
    </source>
</evidence>
<evidence type="ECO:0000256" key="11">
    <source>
        <dbReference type="ARBA" id="ARBA00047836"/>
    </source>
</evidence>
<dbReference type="PANTHER" id="PTHR12128">
    <property type="entry name" value="DIHYDRODIPICOLINATE SYNTHASE"/>
    <property type="match status" value="1"/>
</dbReference>
<evidence type="ECO:0000256" key="3">
    <source>
        <dbReference type="ARBA" id="ARBA00007592"/>
    </source>
</evidence>
<evidence type="ECO:0000256" key="15">
    <source>
        <dbReference type="PIRSR" id="PIRSR001365-2"/>
    </source>
</evidence>
<keyword evidence="7 12" id="KW-0220">Diaminopimelate biosynthesis</keyword>
<evidence type="ECO:0000256" key="2">
    <source>
        <dbReference type="ARBA" id="ARBA00005120"/>
    </source>
</evidence>
<comment type="subcellular location">
    <subcellularLocation>
        <location evidence="12">Cytoplasm</location>
    </subcellularLocation>
</comment>
<dbReference type="GO" id="GO:0008840">
    <property type="term" value="F:4-hydroxy-tetrahydrodipicolinate synthase activity"/>
    <property type="evidence" value="ECO:0007669"/>
    <property type="project" value="UniProtKB-UniRule"/>
</dbReference>
<comment type="subunit">
    <text evidence="12">Homotetramer; dimer of dimers.</text>
</comment>
<keyword evidence="9 12" id="KW-0456">Lyase</keyword>
<sequence>MTRPTPTLDLRGVHTALVTPFAEDGSVDTTALGALVDAQVEAGISGLVPCGTTGESPTLSHHEHDGVIAFTVRRVAGRVPVIAGTGSNSTEEAVQLSRHAEMAGADAILTVNPYYNKPTQKGLYLHFKAVADAVSLPVVLYNIAGRSAVNLETATLVRLAQDCPNIVAVKEASGSLDQMKDVLARAPEGFTVLAGDDNLAVDLIGLGGHGVISVASNLLPGAMGRMVRTALEGDLGTARTLEAQLSAFFAACFSETNPIPIKTALAEYGWCRESFRLPLCTLEDEGHREQLLRALEAVDCPRGALLPA</sequence>
<dbReference type="UniPathway" id="UPA00034">
    <property type="reaction ID" value="UER00017"/>
</dbReference>
<accession>C7NIU8</accession>
<feature type="binding site" evidence="12 15">
    <location>
        <position position="53"/>
    </location>
    <ligand>
        <name>pyruvate</name>
        <dbReference type="ChEBI" id="CHEBI:15361"/>
    </ligand>
</feature>
<keyword evidence="10 12" id="KW-0704">Schiff base</keyword>
<comment type="function">
    <text evidence="1 12">Catalyzes the condensation of (S)-aspartate-beta-semialdehyde [(S)-ASA] and pyruvate to 4-hydroxy-tetrahydrodipicolinate (HTPA).</text>
</comment>
<feature type="site" description="Part of a proton relay during catalysis" evidence="12">
    <location>
        <position position="115"/>
    </location>
</feature>
<dbReference type="AlphaFoldDB" id="C7NIU8"/>
<dbReference type="CDD" id="cd00950">
    <property type="entry name" value="DHDPS"/>
    <property type="match status" value="1"/>
</dbReference>
<evidence type="ECO:0000256" key="6">
    <source>
        <dbReference type="ARBA" id="ARBA00022605"/>
    </source>
</evidence>
<dbReference type="PROSITE" id="PS00665">
    <property type="entry name" value="DHDPS_1"/>
    <property type="match status" value="1"/>
</dbReference>
<evidence type="ECO:0000313" key="16">
    <source>
        <dbReference type="EMBL" id="ACV05173.1"/>
    </source>
</evidence>
<dbReference type="Pfam" id="PF00701">
    <property type="entry name" value="DHDPS"/>
    <property type="match status" value="1"/>
</dbReference>
<keyword evidence="6 12" id="KW-0028">Amino-acid biosynthesis</keyword>
<dbReference type="STRING" id="478801.Ksed_00780"/>
<dbReference type="HAMAP" id="MF_00418">
    <property type="entry name" value="DapA"/>
    <property type="match status" value="1"/>
</dbReference>
<proteinExistence type="inferred from homology"/>
<evidence type="ECO:0000256" key="4">
    <source>
        <dbReference type="ARBA" id="ARBA00012086"/>
    </source>
</evidence>
<dbReference type="InterPro" id="IPR020624">
    <property type="entry name" value="Schiff_base-form_aldolases_CS"/>
</dbReference>
<dbReference type="SUPFAM" id="SSF51569">
    <property type="entry name" value="Aldolase"/>
    <property type="match status" value="1"/>
</dbReference>
<feature type="active site" description="Proton donor/acceptor" evidence="12 14">
    <location>
        <position position="141"/>
    </location>
</feature>
<dbReference type="RefSeq" id="WP_012801592.1">
    <property type="nucleotide sequence ID" value="NC_013169.1"/>
</dbReference>
<keyword evidence="8 12" id="KW-0457">Lysine biosynthesis</keyword>
<dbReference type="NCBIfam" id="TIGR00674">
    <property type="entry name" value="dapA"/>
    <property type="match status" value="1"/>
</dbReference>
<dbReference type="InterPro" id="IPR013785">
    <property type="entry name" value="Aldolase_TIM"/>
</dbReference>
<evidence type="ECO:0000256" key="13">
    <source>
        <dbReference type="PIRNR" id="PIRNR001365"/>
    </source>
</evidence>
<evidence type="ECO:0000256" key="8">
    <source>
        <dbReference type="ARBA" id="ARBA00023154"/>
    </source>
</evidence>
<reference evidence="16 17" key="1">
    <citation type="journal article" date="2009" name="Stand. Genomic Sci.">
        <title>Complete genome sequence of Kytococcus sedentarius type strain (541).</title>
        <authorList>
            <person name="Sims D."/>
            <person name="Brettin T."/>
            <person name="Detter J.C."/>
            <person name="Han C."/>
            <person name="Lapidus A."/>
            <person name="Copeland A."/>
            <person name="Glavina Del Rio T."/>
            <person name="Nolan M."/>
            <person name="Chen F."/>
            <person name="Lucas S."/>
            <person name="Tice H."/>
            <person name="Cheng J.F."/>
            <person name="Bruce D."/>
            <person name="Goodwin L."/>
            <person name="Pitluck S."/>
            <person name="Ovchinnikova G."/>
            <person name="Pati A."/>
            <person name="Ivanova N."/>
            <person name="Mavrommatis K."/>
            <person name="Chen A."/>
            <person name="Palaniappan K."/>
            <person name="D'haeseleer P."/>
            <person name="Chain P."/>
            <person name="Bristow J."/>
            <person name="Eisen J.A."/>
            <person name="Markowitz V."/>
            <person name="Hugenholtz P."/>
            <person name="Schneider S."/>
            <person name="Goker M."/>
            <person name="Pukall R."/>
            <person name="Kyrpides N.C."/>
            <person name="Klenk H.P."/>
        </authorList>
    </citation>
    <scope>NUCLEOTIDE SEQUENCE [LARGE SCALE GENOMIC DNA]</scope>
    <source>
        <strain evidence="17">ATCC 14392 / DSM 20547 / JCM 11482 / CCUG 33030 / NBRC 15357 / NCTC 11040 / CCM 314 / 541</strain>
    </source>
</reference>
<dbReference type="eggNOG" id="COG0329">
    <property type="taxonomic scope" value="Bacteria"/>
</dbReference>
<name>C7NIU8_KYTSD</name>
<evidence type="ECO:0000256" key="10">
    <source>
        <dbReference type="ARBA" id="ARBA00023270"/>
    </source>
</evidence>
<evidence type="ECO:0000256" key="5">
    <source>
        <dbReference type="ARBA" id="ARBA00022490"/>
    </source>
</evidence>
<dbReference type="Proteomes" id="UP000006666">
    <property type="component" value="Chromosome"/>
</dbReference>
<dbReference type="SMART" id="SM01130">
    <property type="entry name" value="DHDPS"/>
    <property type="match status" value="1"/>
</dbReference>
<dbReference type="EC" id="4.3.3.7" evidence="4 12"/>
<gene>
    <name evidence="12" type="primary">dapA</name>
    <name evidence="16" type="ordered locus">Ksed_00780</name>
</gene>
<keyword evidence="17" id="KW-1185">Reference proteome</keyword>
<dbReference type="GO" id="GO:0009089">
    <property type="term" value="P:lysine biosynthetic process via diaminopimelate"/>
    <property type="evidence" value="ECO:0007669"/>
    <property type="project" value="UniProtKB-UniRule"/>
</dbReference>
<feature type="active site" description="Schiff-base intermediate with substrate" evidence="12 14">
    <location>
        <position position="170"/>
    </location>
</feature>
<dbReference type="EMBL" id="CP001686">
    <property type="protein sequence ID" value="ACV05173.1"/>
    <property type="molecule type" value="Genomic_DNA"/>
</dbReference>
<dbReference type="GO" id="GO:0005829">
    <property type="term" value="C:cytosol"/>
    <property type="evidence" value="ECO:0007669"/>
    <property type="project" value="TreeGrafter"/>
</dbReference>
<comment type="catalytic activity">
    <reaction evidence="11 12">
        <text>L-aspartate 4-semialdehyde + pyruvate = (2S,4S)-4-hydroxy-2,3,4,5-tetrahydrodipicolinate + H2O + H(+)</text>
        <dbReference type="Rhea" id="RHEA:34171"/>
        <dbReference type="ChEBI" id="CHEBI:15361"/>
        <dbReference type="ChEBI" id="CHEBI:15377"/>
        <dbReference type="ChEBI" id="CHEBI:15378"/>
        <dbReference type="ChEBI" id="CHEBI:67139"/>
        <dbReference type="ChEBI" id="CHEBI:537519"/>
        <dbReference type="EC" id="4.3.3.7"/>
    </reaction>
</comment>
<feature type="binding site" evidence="12 15">
    <location>
        <position position="212"/>
    </location>
    <ligand>
        <name>pyruvate</name>
        <dbReference type="ChEBI" id="CHEBI:15361"/>
    </ligand>
</feature>
<evidence type="ECO:0000256" key="9">
    <source>
        <dbReference type="ARBA" id="ARBA00023239"/>
    </source>
</evidence>